<accession>A0AAE7BBT4</accession>
<protein>
    <submittedName>
        <fullName evidence="1">Nucleotidyltransferase, GrpB family</fullName>
    </submittedName>
</protein>
<sequence>MKILKYKKIKADFNPWSVKYFEVAQSVIDFICIEQFEVIHIGSTSFKVGGKGIIDLSILYENDDLEKAVNHLLQLGFQNQISEKPFPAERPRKDGMIIVNDKEYFLHVHVIQKGSDEHKKQIEYKNYMLNNPLAREE</sequence>
<keyword evidence="2" id="KW-1185">Reference proteome</keyword>
<dbReference type="RefSeq" id="WP_228201841.1">
    <property type="nucleotide sequence ID" value="NZ_CP053840.1"/>
</dbReference>
<dbReference type="Gene3D" id="3.30.460.10">
    <property type="entry name" value="Beta Polymerase, domain 2"/>
    <property type="match status" value="1"/>
</dbReference>
<dbReference type="InterPro" id="IPR043519">
    <property type="entry name" value="NT_sf"/>
</dbReference>
<evidence type="ECO:0000313" key="1">
    <source>
        <dbReference type="EMBL" id="QKF67489.1"/>
    </source>
</evidence>
<dbReference type="Pfam" id="PF04229">
    <property type="entry name" value="GrpB"/>
    <property type="match status" value="1"/>
</dbReference>
<dbReference type="KEGG" id="avp:AVENP_1948"/>
<dbReference type="EMBL" id="CP053840">
    <property type="protein sequence ID" value="QKF67489.1"/>
    <property type="molecule type" value="Genomic_DNA"/>
</dbReference>
<dbReference type="SUPFAM" id="SSF81301">
    <property type="entry name" value="Nucleotidyltransferase"/>
    <property type="match status" value="1"/>
</dbReference>
<organism evidence="1 2">
    <name type="scientific">Arcobacter venerupis</name>
    <dbReference type="NCBI Taxonomy" id="1054033"/>
    <lineage>
        <taxon>Bacteria</taxon>
        <taxon>Pseudomonadati</taxon>
        <taxon>Campylobacterota</taxon>
        <taxon>Epsilonproteobacteria</taxon>
        <taxon>Campylobacterales</taxon>
        <taxon>Arcobacteraceae</taxon>
        <taxon>Arcobacter</taxon>
    </lineage>
</organism>
<dbReference type="Proteomes" id="UP000503482">
    <property type="component" value="Chromosome"/>
</dbReference>
<dbReference type="PANTHER" id="PTHR34822">
    <property type="entry name" value="GRPB DOMAIN PROTEIN (AFU_ORTHOLOGUE AFUA_1G01530)"/>
    <property type="match status" value="1"/>
</dbReference>
<dbReference type="InterPro" id="IPR007344">
    <property type="entry name" value="GrpB/CoaE"/>
</dbReference>
<reference evidence="1 2" key="1">
    <citation type="submission" date="2020-05" db="EMBL/GenBank/DDBJ databases">
        <title>Complete genome sequencing of Campylobacter and Arcobacter type strains.</title>
        <authorList>
            <person name="Miller W.G."/>
            <person name="Yee E."/>
        </authorList>
    </citation>
    <scope>NUCLEOTIDE SEQUENCE [LARGE SCALE GENOMIC DNA]</scope>
    <source>
        <strain evidence="1 2">LMG 26156</strain>
    </source>
</reference>
<gene>
    <name evidence="1" type="ORF">AVENP_1948</name>
</gene>
<evidence type="ECO:0000313" key="2">
    <source>
        <dbReference type="Proteomes" id="UP000503482"/>
    </source>
</evidence>
<dbReference type="AlphaFoldDB" id="A0AAE7BBT4"/>
<name>A0AAE7BBT4_9BACT</name>
<proteinExistence type="predicted"/>
<dbReference type="PANTHER" id="PTHR34822:SF1">
    <property type="entry name" value="GRPB FAMILY PROTEIN"/>
    <property type="match status" value="1"/>
</dbReference>